<dbReference type="SUPFAM" id="SSF159501">
    <property type="entry name" value="EreA/ChaN-like"/>
    <property type="match status" value="1"/>
</dbReference>
<dbReference type="Pfam" id="PF04187">
    <property type="entry name" value="Cofac_haem_bdg"/>
    <property type="match status" value="1"/>
</dbReference>
<dbReference type="CDD" id="cd14727">
    <property type="entry name" value="ChanN-like"/>
    <property type="match status" value="1"/>
</dbReference>
<dbReference type="Gene3D" id="3.40.50.11550">
    <property type="match status" value="2"/>
</dbReference>
<gene>
    <name evidence="3" type="ORF">C882_4248</name>
</gene>
<feature type="chain" id="PRO_5003930285" description="Haem-binding uptake Tiki superfamily ChaN domain-containing protein" evidence="1">
    <location>
        <begin position="24"/>
        <end position="336"/>
    </location>
</feature>
<protein>
    <recommendedName>
        <fullName evidence="2">Haem-binding uptake Tiki superfamily ChaN domain-containing protein</fullName>
    </recommendedName>
</protein>
<organism evidence="3 4">
    <name type="scientific">Caenispirillum salinarum AK4</name>
    <dbReference type="NCBI Taxonomy" id="1238182"/>
    <lineage>
        <taxon>Bacteria</taxon>
        <taxon>Pseudomonadati</taxon>
        <taxon>Pseudomonadota</taxon>
        <taxon>Alphaproteobacteria</taxon>
        <taxon>Rhodospirillales</taxon>
        <taxon>Novispirillaceae</taxon>
        <taxon>Caenispirillum</taxon>
    </lineage>
</organism>
<dbReference type="RefSeq" id="WP_009540356.1">
    <property type="nucleotide sequence ID" value="NZ_ANHY01000007.1"/>
</dbReference>
<evidence type="ECO:0000256" key="1">
    <source>
        <dbReference type="SAM" id="SignalP"/>
    </source>
</evidence>
<evidence type="ECO:0000313" key="4">
    <source>
        <dbReference type="Proteomes" id="UP000009881"/>
    </source>
</evidence>
<evidence type="ECO:0000313" key="3">
    <source>
        <dbReference type="EMBL" id="EKV30911.1"/>
    </source>
</evidence>
<feature type="domain" description="Haem-binding uptake Tiki superfamily ChaN" evidence="2">
    <location>
        <begin position="60"/>
        <end position="267"/>
    </location>
</feature>
<dbReference type="PATRIC" id="fig|1238182.3.peg.1910"/>
<feature type="signal peptide" evidence="1">
    <location>
        <begin position="1"/>
        <end position="23"/>
    </location>
</feature>
<name>K9HR55_9PROT</name>
<reference evidence="3 4" key="1">
    <citation type="journal article" date="2013" name="Genome Announc.">
        <title>Draft Genome Sequence of an Alphaproteobacterium, Caenispirillum salinarum AK4(T), Isolated from a Solar Saltern.</title>
        <authorList>
            <person name="Khatri I."/>
            <person name="Singh A."/>
            <person name="Korpole S."/>
            <person name="Pinnaka A.K."/>
            <person name="Subramanian S."/>
        </authorList>
    </citation>
    <scope>NUCLEOTIDE SEQUENCE [LARGE SCALE GENOMIC DNA]</scope>
    <source>
        <strain evidence="3 4">AK4</strain>
    </source>
</reference>
<dbReference type="InterPro" id="IPR007314">
    <property type="entry name" value="Cofac_haem-bd_dom"/>
</dbReference>
<keyword evidence="4" id="KW-1185">Reference proteome</keyword>
<dbReference type="STRING" id="1238182.C882_4248"/>
<comment type="caution">
    <text evidence="3">The sequence shown here is derived from an EMBL/GenBank/DDBJ whole genome shotgun (WGS) entry which is preliminary data.</text>
</comment>
<dbReference type="eggNOG" id="COG3016">
    <property type="taxonomic scope" value="Bacteria"/>
</dbReference>
<proteinExistence type="predicted"/>
<keyword evidence="1" id="KW-0732">Signal</keyword>
<sequence>MLRHLVLSAAAVLAASAVGPAMAADPPGAPWQSPLLQDHPLVGTFVEASTGVTLSAEEALSRAADARYLILGERHDNPDHHDLQAWATEQVVERSRRPAIVYEMFEADEQDEIDAFLAGAPADAAGLGEAVNWAESGWPAWEHYRPMADTAVAHGLPILAGNLARDTIRDIARQGLDSLPDDQVNRLGLLEADEPAILAGMTRDVDEGHCNLMPEDAIAPMVTVQRARDARMAATMAQGLEADGTDQAILITGNGHARTDRGVPLRLRQMDVAPEDILVIAPMEVREGMTTVADYAEAWGGESFNAPFDILYFTPRLDMVDHCEELRARMEKKKAE</sequence>
<dbReference type="OrthoDB" id="9795827at2"/>
<dbReference type="PIRSF" id="PIRSF020419">
    <property type="entry name" value="Fe_uptake_reg_CjrA_prd"/>
    <property type="match status" value="1"/>
</dbReference>
<dbReference type="EMBL" id="ANHY01000007">
    <property type="protein sequence ID" value="EKV30911.1"/>
    <property type="molecule type" value="Genomic_DNA"/>
</dbReference>
<dbReference type="Proteomes" id="UP000009881">
    <property type="component" value="Unassembled WGS sequence"/>
</dbReference>
<accession>K9HR55</accession>
<evidence type="ECO:0000259" key="2">
    <source>
        <dbReference type="Pfam" id="PF04187"/>
    </source>
</evidence>
<dbReference type="InterPro" id="IPR016773">
    <property type="entry name" value="Fe3_uptake_reg_CjrA_prd"/>
</dbReference>
<dbReference type="AlphaFoldDB" id="K9HR55"/>